<dbReference type="FunFam" id="2.30.29.30:FF:000525">
    <property type="entry name" value="Ran GTPase-activating protein, putative"/>
    <property type="match status" value="1"/>
</dbReference>
<gene>
    <name evidence="3" type="ORF">CL6EHI_185290</name>
</gene>
<evidence type="ECO:0000259" key="2">
    <source>
        <dbReference type="PROSITE" id="PS50196"/>
    </source>
</evidence>
<dbReference type="VEuPathDB" id="AmoebaDB:KM1_105360"/>
<dbReference type="SUPFAM" id="SSF50729">
    <property type="entry name" value="PH domain-like"/>
    <property type="match status" value="1"/>
</dbReference>
<dbReference type="VEuPathDB" id="AmoebaDB:EHI7A_054880"/>
<dbReference type="Proteomes" id="UP000078387">
    <property type="component" value="Unassembled WGS sequence"/>
</dbReference>
<dbReference type="PANTHER" id="PTHR23138">
    <property type="entry name" value="RAN BINDING PROTEIN"/>
    <property type="match status" value="1"/>
</dbReference>
<dbReference type="OMA" id="NFKDSFM"/>
<feature type="region of interest" description="Disordered" evidence="1">
    <location>
        <begin position="1"/>
        <end position="24"/>
    </location>
</feature>
<name>A0A5K1VAL2_ENTHI</name>
<dbReference type="AlphaFoldDB" id="A0A5K1VAL2"/>
<dbReference type="SMART" id="SM00160">
    <property type="entry name" value="RanBD"/>
    <property type="match status" value="1"/>
</dbReference>
<reference evidence="3 4" key="1">
    <citation type="submission" date="2016-05" db="EMBL/GenBank/DDBJ databases">
        <title>First whole genome sequencing of Entamoeba histolytica HM1:IMSS-clone-6.</title>
        <authorList>
            <person name="Mukherjee Avik.K."/>
            <person name="Izumyama S."/>
            <person name="Nakada-Tsukui K."/>
            <person name="Nozaki T."/>
        </authorList>
    </citation>
    <scope>NUCLEOTIDE SEQUENCE [LARGE SCALE GENOMIC DNA]</scope>
    <source>
        <strain evidence="3 4">HM1:IMSS clone 6</strain>
    </source>
</reference>
<dbReference type="GO" id="GO:0005096">
    <property type="term" value="F:GTPase activator activity"/>
    <property type="evidence" value="ECO:0007669"/>
    <property type="project" value="TreeGrafter"/>
</dbReference>
<sequence>MSATEADKNPITLNTTSTLDDPEAEADIHFEPVVQLKEISQPKSEEETKFEARALCMRYDADAKEWKERGRGDIKILRHPKTKYSRVILIRDQIFKLACDHFCHPKVVLKDVPTNDKCIMYAVGKDFAQETPCQMLFTFRFNTAEICKQFKEAFQAAQKEMEEVFNKKD</sequence>
<protein>
    <submittedName>
        <fullName evidence="3">Ran GTPase-activating protein putative</fullName>
    </submittedName>
</protein>
<dbReference type="Pfam" id="PF00638">
    <property type="entry name" value="Ran_BP1"/>
    <property type="match status" value="1"/>
</dbReference>
<organism evidence="3 4">
    <name type="scientific">Entamoeba histolytica</name>
    <dbReference type="NCBI Taxonomy" id="5759"/>
    <lineage>
        <taxon>Eukaryota</taxon>
        <taxon>Amoebozoa</taxon>
        <taxon>Evosea</taxon>
        <taxon>Archamoebae</taxon>
        <taxon>Mastigamoebida</taxon>
        <taxon>Entamoebidae</taxon>
        <taxon>Entamoeba</taxon>
    </lineage>
</organism>
<dbReference type="VEuPathDB" id="AmoebaDB:EHI_185290"/>
<evidence type="ECO:0000256" key="1">
    <source>
        <dbReference type="SAM" id="MobiDB-lite"/>
    </source>
</evidence>
<dbReference type="VEuPathDB" id="AmoebaDB:EHI8A_054200"/>
<dbReference type="GO" id="GO:0005643">
    <property type="term" value="C:nuclear pore"/>
    <property type="evidence" value="ECO:0007669"/>
    <property type="project" value="TreeGrafter"/>
</dbReference>
<dbReference type="InterPro" id="IPR000156">
    <property type="entry name" value="Ran_bind_dom"/>
</dbReference>
<evidence type="ECO:0000313" key="4">
    <source>
        <dbReference type="Proteomes" id="UP000078387"/>
    </source>
</evidence>
<dbReference type="VEuPathDB" id="AmoebaDB:EHI5A_064570"/>
<dbReference type="PANTHER" id="PTHR23138:SF87">
    <property type="entry name" value="E3 SUMO-PROTEIN LIGASE RANBP2"/>
    <property type="match status" value="1"/>
</dbReference>
<dbReference type="Gene3D" id="2.30.29.30">
    <property type="entry name" value="Pleckstrin-homology domain (PH domain)/Phosphotyrosine-binding domain (PTB)"/>
    <property type="match status" value="1"/>
</dbReference>
<dbReference type="InterPro" id="IPR011993">
    <property type="entry name" value="PH-like_dom_sf"/>
</dbReference>
<dbReference type="CDD" id="cd00835">
    <property type="entry name" value="RanBD_family"/>
    <property type="match status" value="1"/>
</dbReference>
<dbReference type="PROSITE" id="PS50196">
    <property type="entry name" value="RANBD1"/>
    <property type="match status" value="1"/>
</dbReference>
<dbReference type="GO" id="GO:0005737">
    <property type="term" value="C:cytoplasm"/>
    <property type="evidence" value="ECO:0007669"/>
    <property type="project" value="TreeGrafter"/>
</dbReference>
<comment type="caution">
    <text evidence="3">The sequence shown here is derived from an EMBL/GenBank/DDBJ whole genome shotgun (WGS) entry which is preliminary data.</text>
</comment>
<feature type="domain" description="RanBD1" evidence="2">
    <location>
        <begin position="29"/>
        <end position="163"/>
    </location>
</feature>
<accession>A0A5K1VAL2</accession>
<dbReference type="EMBL" id="BDEQ01000001">
    <property type="protein sequence ID" value="GAT96064.1"/>
    <property type="molecule type" value="Genomic_DNA"/>
</dbReference>
<proteinExistence type="predicted"/>
<dbReference type="InterPro" id="IPR045255">
    <property type="entry name" value="RanBP1-like"/>
</dbReference>
<evidence type="ECO:0000313" key="3">
    <source>
        <dbReference type="EMBL" id="GAT96064.1"/>
    </source>
</evidence>